<sequence>AAGATAAAAATALAAAITADTAMAVTAAAATSTVTLTAKHGGLVGNDIDLRLNRFADESLPAGLSATVTAMSGGAGTPAIADVLAAISTTRHTDIVIPWTDSATLAVLTPELAARYTAMGRRDMHAWGAKAGTSGALAAHGAVLNDAHLTLIGAYRSPSSPWCWAAALAGVAVFHLTNDPARQLRSLVLPGILPPDAVDAWSPTEADNLLRDGYSTWLRTDDGAVVLERVITTYQRSTLGIEDPAWLDVMVPRVMTRIRYDWSSYVGLTWPRAKLVDDGSLAAVHDPEAVTPGRLDGAWAARCQLYGRRGWIENIEAMLLQSTHVRDDSDRNRVNSRKRVQIVGNLMVLAERIEFQA</sequence>
<evidence type="ECO:0000259" key="3">
    <source>
        <dbReference type="Pfam" id="PF04984"/>
    </source>
</evidence>
<keyword evidence="2" id="KW-0732">Signal</keyword>
<dbReference type="HOGENOM" id="CLU_023068_1_0_5"/>
<protein>
    <submittedName>
        <fullName evidence="4">Putative bacteriophage Mu tail sheath protein (GpL)</fullName>
    </submittedName>
</protein>
<dbReference type="Proteomes" id="UP000005324">
    <property type="component" value="Unassembled WGS sequence"/>
</dbReference>
<evidence type="ECO:0000256" key="1">
    <source>
        <dbReference type="ARBA" id="ARBA00008005"/>
    </source>
</evidence>
<evidence type="ECO:0000256" key="2">
    <source>
        <dbReference type="SAM" id="SignalP"/>
    </source>
</evidence>
<gene>
    <name evidence="4" type="ORF">HMPREF0731_2193</name>
</gene>
<feature type="signal peptide" evidence="2">
    <location>
        <begin position="1"/>
        <end position="24"/>
    </location>
</feature>
<feature type="domain" description="Tail sheath protein subtilisin-like" evidence="3">
    <location>
        <begin position="73"/>
        <end position="233"/>
    </location>
</feature>
<feature type="non-terminal residue" evidence="4">
    <location>
        <position position="1"/>
    </location>
</feature>
<dbReference type="RefSeq" id="WP_007004610.1">
    <property type="nucleotide sequence ID" value="NZ_GG770779.1"/>
</dbReference>
<organism evidence="4 5">
    <name type="scientific">Pseudoroseomonas cervicalis ATCC 49957</name>
    <dbReference type="NCBI Taxonomy" id="525371"/>
    <lineage>
        <taxon>Bacteria</taxon>
        <taxon>Pseudomonadati</taxon>
        <taxon>Pseudomonadota</taxon>
        <taxon>Alphaproteobacteria</taxon>
        <taxon>Acetobacterales</taxon>
        <taxon>Roseomonadaceae</taxon>
        <taxon>Roseomonas</taxon>
    </lineage>
</organism>
<comment type="caution">
    <text evidence="4">The sequence shown here is derived from an EMBL/GenBank/DDBJ whole genome shotgun (WGS) entry which is preliminary data.</text>
</comment>
<comment type="similarity">
    <text evidence="1">Belongs to the myoviridae tail sheath protein family.</text>
</comment>
<dbReference type="EMBL" id="ADVL01000353">
    <property type="protein sequence ID" value="EFH11575.1"/>
    <property type="molecule type" value="Genomic_DNA"/>
</dbReference>
<dbReference type="AlphaFoldDB" id="D5RM82"/>
<dbReference type="InterPro" id="IPR035089">
    <property type="entry name" value="Phage_sheath_subtilisin"/>
</dbReference>
<evidence type="ECO:0000313" key="4">
    <source>
        <dbReference type="EMBL" id="EFH11575.1"/>
    </source>
</evidence>
<keyword evidence="5" id="KW-1185">Reference proteome</keyword>
<dbReference type="Pfam" id="PF04984">
    <property type="entry name" value="Phage_sheath_1"/>
    <property type="match status" value="1"/>
</dbReference>
<name>D5RM82_9PROT</name>
<accession>D5RM82</accession>
<feature type="chain" id="PRO_5003076015" evidence="2">
    <location>
        <begin position="25"/>
        <end position="357"/>
    </location>
</feature>
<evidence type="ECO:0000313" key="5">
    <source>
        <dbReference type="Proteomes" id="UP000005324"/>
    </source>
</evidence>
<reference evidence="4 5" key="1">
    <citation type="submission" date="2010-04" db="EMBL/GenBank/DDBJ databases">
        <authorList>
            <person name="Qin X."/>
            <person name="Bachman B."/>
            <person name="Battles P."/>
            <person name="Bell A."/>
            <person name="Bess C."/>
            <person name="Bickham C."/>
            <person name="Chaboub L."/>
            <person name="Chen D."/>
            <person name="Coyle M."/>
            <person name="Deiros D.R."/>
            <person name="Dinh H."/>
            <person name="Forbes L."/>
            <person name="Fowler G."/>
            <person name="Francisco L."/>
            <person name="Fu Q."/>
            <person name="Gubbala S."/>
            <person name="Hale W."/>
            <person name="Han Y."/>
            <person name="Hemphill L."/>
            <person name="Highlander S.K."/>
            <person name="Hirani K."/>
            <person name="Hogues M."/>
            <person name="Jackson L."/>
            <person name="Jakkamsetti A."/>
            <person name="Javaid M."/>
            <person name="Jiang H."/>
            <person name="Korchina V."/>
            <person name="Kovar C."/>
            <person name="Lara F."/>
            <person name="Lee S."/>
            <person name="Mata R."/>
            <person name="Mathew T."/>
            <person name="Moen C."/>
            <person name="Morales K."/>
            <person name="Munidasa M."/>
            <person name="Nazareth L."/>
            <person name="Ngo R."/>
            <person name="Nguyen L."/>
            <person name="Okwuonu G."/>
            <person name="Ongeri F."/>
            <person name="Patil S."/>
            <person name="Petrosino J."/>
            <person name="Pham C."/>
            <person name="Pham P."/>
            <person name="Pu L.-L."/>
            <person name="Puazo M."/>
            <person name="Raj R."/>
            <person name="Reid J."/>
            <person name="Rouhana J."/>
            <person name="Saada N."/>
            <person name="Shang Y."/>
            <person name="Simmons D."/>
            <person name="Thornton R."/>
            <person name="Warren J."/>
            <person name="Weissenberger G."/>
            <person name="Zhang J."/>
            <person name="Zhang L."/>
            <person name="Zhou C."/>
            <person name="Zhu D."/>
            <person name="Muzny D."/>
            <person name="Worley K."/>
            <person name="Gibbs R."/>
        </authorList>
    </citation>
    <scope>NUCLEOTIDE SEQUENCE [LARGE SCALE GENOMIC DNA]</scope>
    <source>
        <strain evidence="4 5">ATCC 49957</strain>
    </source>
</reference>
<proteinExistence type="inferred from homology"/>